<keyword evidence="8" id="KW-0847">Vitamin C</keyword>
<sequence length="401" mass="46378">MLKYTLVTLTLTFLSVRAEVFTALVDMEKLLNTEEHLTQFLNDYGGNQTEKIALVTNDCFELGRQAYNNGDHYHTVLWMQESLERFENESAKTVDETDILEYLAYSTFMQGNVRHALKLTNDLLQIAPYHPRAAGNRVFYEDAITKDEEKKRGDDGLSAIDRGYVEKSDLENENSERYFYERLCRGEHTTSFAQRSQLFCRYINNRHPFFFLQPLKEEEMSKVPRIVVYHDLMSDLEIKRIQQLASPRLRRATVQNYKSGELEVANYRISKSSWLRADEDPVVAQVNERIQFLTGLEMETAEELQVVNYGIGGHYEPHFDFARMSDVDAGGATVFPHIGVTLWPRKGSAAFWFNLYKNGEGDLLTRHAACPVLAGSKWVSNKWIHERGQEFRRPCGLKIND</sequence>
<keyword evidence="13" id="KW-0732">Signal</keyword>
<feature type="domain" description="Fe2OG dioxygenase" evidence="14">
    <location>
        <begin position="300"/>
        <end position="386"/>
    </location>
</feature>
<dbReference type="GO" id="GO:0005506">
    <property type="term" value="F:iron ion binding"/>
    <property type="evidence" value="ECO:0007669"/>
    <property type="project" value="InterPro"/>
</dbReference>
<dbReference type="Proteomes" id="UP000014500">
    <property type="component" value="Unassembled WGS sequence"/>
</dbReference>
<dbReference type="Pfam" id="PF23558">
    <property type="entry name" value="TPR_P4H"/>
    <property type="match status" value="1"/>
</dbReference>
<dbReference type="GO" id="GO:0005788">
    <property type="term" value="C:endoplasmic reticulum lumen"/>
    <property type="evidence" value="ECO:0007669"/>
    <property type="project" value="UniProtKB-SubCell"/>
</dbReference>
<dbReference type="HOGENOM" id="CLU_024155_1_0_1"/>
<comment type="function">
    <text evidence="2">Catalyzes the post-translational formation of 4-hydroxyproline in -Xaa-Pro-Gly- sequences in collagens and other proteins.</text>
</comment>
<dbReference type="GO" id="GO:0004656">
    <property type="term" value="F:procollagen-proline 4-dioxygenase activity"/>
    <property type="evidence" value="ECO:0007669"/>
    <property type="project" value="UniProtKB-EC"/>
</dbReference>
<dbReference type="eggNOG" id="KOG1591">
    <property type="taxonomic scope" value="Eukaryota"/>
</dbReference>
<evidence type="ECO:0000313" key="16">
    <source>
        <dbReference type="Proteomes" id="UP000014500"/>
    </source>
</evidence>
<dbReference type="FunFam" id="2.60.120.620:FF:000001">
    <property type="entry name" value="Prolyl 4-hydroxylase subunit alpha 2"/>
    <property type="match status" value="1"/>
</dbReference>
<dbReference type="InterPro" id="IPR006620">
    <property type="entry name" value="Pro_4_hyd_alph"/>
</dbReference>
<evidence type="ECO:0000256" key="9">
    <source>
        <dbReference type="ARBA" id="ARBA00022964"/>
    </source>
</evidence>
<dbReference type="EC" id="1.14.11.2" evidence="5"/>
<keyword evidence="16" id="KW-1185">Reference proteome</keyword>
<proteinExistence type="inferred from homology"/>
<dbReference type="OMA" id="DAVFWHN"/>
<evidence type="ECO:0000256" key="11">
    <source>
        <dbReference type="ARBA" id="ARBA00023004"/>
    </source>
</evidence>
<accession>T1IP32</accession>
<evidence type="ECO:0000256" key="2">
    <source>
        <dbReference type="ARBA" id="ARBA00002035"/>
    </source>
</evidence>
<dbReference type="AlphaFoldDB" id="T1IP32"/>
<dbReference type="Gene3D" id="1.25.40.10">
    <property type="entry name" value="Tetratricopeptide repeat domain"/>
    <property type="match status" value="1"/>
</dbReference>
<evidence type="ECO:0000256" key="13">
    <source>
        <dbReference type="SAM" id="SignalP"/>
    </source>
</evidence>
<evidence type="ECO:0000256" key="5">
    <source>
        <dbReference type="ARBA" id="ARBA00012269"/>
    </source>
</evidence>
<evidence type="ECO:0000256" key="10">
    <source>
        <dbReference type="ARBA" id="ARBA00023002"/>
    </source>
</evidence>
<evidence type="ECO:0000256" key="12">
    <source>
        <dbReference type="ARBA" id="ARBA00023180"/>
    </source>
</evidence>
<evidence type="ECO:0000313" key="15">
    <source>
        <dbReference type="EnsemblMetazoa" id="SMAR002774-PA"/>
    </source>
</evidence>
<dbReference type="GO" id="GO:0031418">
    <property type="term" value="F:L-ascorbic acid binding"/>
    <property type="evidence" value="ECO:0007669"/>
    <property type="project" value="UniProtKB-KW"/>
</dbReference>
<keyword evidence="7" id="KW-0256">Endoplasmic reticulum</keyword>
<comment type="similarity">
    <text evidence="4">Belongs to the P4HA family.</text>
</comment>
<reference evidence="16" key="1">
    <citation type="submission" date="2011-05" db="EMBL/GenBank/DDBJ databases">
        <authorList>
            <person name="Richards S.R."/>
            <person name="Qu J."/>
            <person name="Jiang H."/>
            <person name="Jhangiani S.N."/>
            <person name="Agravi P."/>
            <person name="Goodspeed R."/>
            <person name="Gross S."/>
            <person name="Mandapat C."/>
            <person name="Jackson L."/>
            <person name="Mathew T."/>
            <person name="Pu L."/>
            <person name="Thornton R."/>
            <person name="Saada N."/>
            <person name="Wilczek-Boney K.B."/>
            <person name="Lee S."/>
            <person name="Kovar C."/>
            <person name="Wu Y."/>
            <person name="Scherer S.E."/>
            <person name="Worley K.C."/>
            <person name="Muzny D.M."/>
            <person name="Gibbs R."/>
        </authorList>
    </citation>
    <scope>NUCLEOTIDE SEQUENCE</scope>
    <source>
        <strain evidence="16">Brora</strain>
    </source>
</reference>
<dbReference type="SUPFAM" id="SSF48452">
    <property type="entry name" value="TPR-like"/>
    <property type="match status" value="1"/>
</dbReference>
<dbReference type="InterPro" id="IPR045054">
    <property type="entry name" value="P4HA-like"/>
</dbReference>
<dbReference type="InterPro" id="IPR059068">
    <property type="entry name" value="TPR_P4H"/>
</dbReference>
<keyword evidence="9" id="KW-0223">Dioxygenase</keyword>
<organism evidence="15 16">
    <name type="scientific">Strigamia maritima</name>
    <name type="common">European centipede</name>
    <name type="synonym">Geophilus maritimus</name>
    <dbReference type="NCBI Taxonomy" id="126957"/>
    <lineage>
        <taxon>Eukaryota</taxon>
        <taxon>Metazoa</taxon>
        <taxon>Ecdysozoa</taxon>
        <taxon>Arthropoda</taxon>
        <taxon>Myriapoda</taxon>
        <taxon>Chilopoda</taxon>
        <taxon>Pleurostigmophora</taxon>
        <taxon>Geophilomorpha</taxon>
        <taxon>Linotaeniidae</taxon>
        <taxon>Strigamia</taxon>
    </lineage>
</organism>
<evidence type="ECO:0000256" key="7">
    <source>
        <dbReference type="ARBA" id="ARBA00022824"/>
    </source>
</evidence>
<keyword evidence="10" id="KW-0560">Oxidoreductase</keyword>
<dbReference type="PANTHER" id="PTHR10869:SF244">
    <property type="entry name" value="PROLYL 4-HYDROXYLASE SUBUNIT ALPHA-2"/>
    <property type="match status" value="1"/>
</dbReference>
<dbReference type="EMBL" id="JH431243">
    <property type="status" value="NOT_ANNOTATED_CDS"/>
    <property type="molecule type" value="Genomic_DNA"/>
</dbReference>
<evidence type="ECO:0000259" key="14">
    <source>
        <dbReference type="PROSITE" id="PS51471"/>
    </source>
</evidence>
<dbReference type="PROSITE" id="PS51471">
    <property type="entry name" value="FE2OG_OXY"/>
    <property type="match status" value="1"/>
</dbReference>
<dbReference type="InterPro" id="IPR005123">
    <property type="entry name" value="Oxoglu/Fe-dep_dioxygenase_dom"/>
</dbReference>
<evidence type="ECO:0000256" key="8">
    <source>
        <dbReference type="ARBA" id="ARBA00022896"/>
    </source>
</evidence>
<feature type="signal peptide" evidence="13">
    <location>
        <begin position="1"/>
        <end position="18"/>
    </location>
</feature>
<dbReference type="FunFam" id="1.25.40.10:FF:000006">
    <property type="entry name" value="Prolyl 4-hydroxylase subunit alpha 2"/>
    <property type="match status" value="1"/>
</dbReference>
<keyword evidence="11" id="KW-0408">Iron</keyword>
<dbReference type="PANTHER" id="PTHR10869">
    <property type="entry name" value="PROLYL 4-HYDROXYLASE ALPHA SUBUNIT"/>
    <property type="match status" value="1"/>
</dbReference>
<dbReference type="Gene3D" id="2.60.120.620">
    <property type="entry name" value="q2cbj1_9rhob like domain"/>
    <property type="match status" value="1"/>
</dbReference>
<reference evidence="15" key="2">
    <citation type="submission" date="2015-02" db="UniProtKB">
        <authorList>
            <consortium name="EnsemblMetazoa"/>
        </authorList>
    </citation>
    <scope>IDENTIFICATION</scope>
</reference>
<evidence type="ECO:0000256" key="4">
    <source>
        <dbReference type="ARBA" id="ARBA00006511"/>
    </source>
</evidence>
<keyword evidence="6" id="KW-0479">Metal-binding</keyword>
<feature type="chain" id="PRO_5004589829" description="procollagen-proline 4-dioxygenase" evidence="13">
    <location>
        <begin position="19"/>
        <end position="401"/>
    </location>
</feature>
<dbReference type="PhylomeDB" id="T1IP32"/>
<name>T1IP32_STRMM</name>
<comment type="cofactor">
    <cofactor evidence="1">
        <name>L-ascorbate</name>
        <dbReference type="ChEBI" id="CHEBI:38290"/>
    </cofactor>
</comment>
<dbReference type="EnsemblMetazoa" id="SMAR002774-RA">
    <property type="protein sequence ID" value="SMAR002774-PA"/>
    <property type="gene ID" value="SMAR002774"/>
</dbReference>
<comment type="subcellular location">
    <subcellularLocation>
        <location evidence="3">Endoplasmic reticulum lumen</location>
    </subcellularLocation>
</comment>
<protein>
    <recommendedName>
        <fullName evidence="5">procollagen-proline 4-dioxygenase</fullName>
        <ecNumber evidence="5">1.14.11.2</ecNumber>
    </recommendedName>
</protein>
<dbReference type="STRING" id="126957.T1IP32"/>
<evidence type="ECO:0000256" key="3">
    <source>
        <dbReference type="ARBA" id="ARBA00004319"/>
    </source>
</evidence>
<dbReference type="InterPro" id="IPR011990">
    <property type="entry name" value="TPR-like_helical_dom_sf"/>
</dbReference>
<evidence type="ECO:0000256" key="6">
    <source>
        <dbReference type="ARBA" id="ARBA00022723"/>
    </source>
</evidence>
<evidence type="ECO:0000256" key="1">
    <source>
        <dbReference type="ARBA" id="ARBA00001961"/>
    </source>
</evidence>
<keyword evidence="12" id="KW-0325">Glycoprotein</keyword>
<dbReference type="SMART" id="SM00702">
    <property type="entry name" value="P4Hc"/>
    <property type="match status" value="1"/>
</dbReference>